<evidence type="ECO:0000313" key="2">
    <source>
        <dbReference type="Proteomes" id="UP001469553"/>
    </source>
</evidence>
<evidence type="ECO:0000313" key="1">
    <source>
        <dbReference type="EMBL" id="MEQ2279168.1"/>
    </source>
</evidence>
<gene>
    <name evidence="1" type="ORF">AMECASPLE_006662</name>
</gene>
<organism evidence="1 2">
    <name type="scientific">Ameca splendens</name>
    <dbReference type="NCBI Taxonomy" id="208324"/>
    <lineage>
        <taxon>Eukaryota</taxon>
        <taxon>Metazoa</taxon>
        <taxon>Chordata</taxon>
        <taxon>Craniata</taxon>
        <taxon>Vertebrata</taxon>
        <taxon>Euteleostomi</taxon>
        <taxon>Actinopterygii</taxon>
        <taxon>Neopterygii</taxon>
        <taxon>Teleostei</taxon>
        <taxon>Neoteleostei</taxon>
        <taxon>Acanthomorphata</taxon>
        <taxon>Ovalentaria</taxon>
        <taxon>Atherinomorphae</taxon>
        <taxon>Cyprinodontiformes</taxon>
        <taxon>Goodeidae</taxon>
        <taxon>Ameca</taxon>
    </lineage>
</organism>
<reference evidence="1 2" key="1">
    <citation type="submission" date="2021-06" db="EMBL/GenBank/DDBJ databases">
        <authorList>
            <person name="Palmer J.M."/>
        </authorList>
    </citation>
    <scope>NUCLEOTIDE SEQUENCE [LARGE SCALE GENOMIC DNA]</scope>
    <source>
        <strain evidence="1 2">AS_MEX2019</strain>
        <tissue evidence="1">Muscle</tissue>
    </source>
</reference>
<proteinExistence type="predicted"/>
<protein>
    <recommendedName>
        <fullName evidence="3">Secreted protein</fullName>
    </recommendedName>
</protein>
<keyword evidence="2" id="KW-1185">Reference proteome</keyword>
<comment type="caution">
    <text evidence="1">The sequence shown here is derived from an EMBL/GenBank/DDBJ whole genome shotgun (WGS) entry which is preliminary data.</text>
</comment>
<sequence>MFRLFYSKSLLSLQLTSVAVDERRLVLSANQLHSCCNHGDAVSVVLPPDWENRSTRLRRDRVSAGNSLEHNLLLQASERKSSNAYTLISLFMNEYRIHKQ</sequence>
<dbReference type="EMBL" id="JAHRIP010000325">
    <property type="protein sequence ID" value="MEQ2279168.1"/>
    <property type="molecule type" value="Genomic_DNA"/>
</dbReference>
<evidence type="ECO:0008006" key="3">
    <source>
        <dbReference type="Google" id="ProtNLM"/>
    </source>
</evidence>
<accession>A0ABV0XCK0</accession>
<name>A0ABV0XCK0_9TELE</name>
<dbReference type="Proteomes" id="UP001469553">
    <property type="component" value="Unassembled WGS sequence"/>
</dbReference>